<evidence type="ECO:0000313" key="10">
    <source>
        <dbReference type="EMBL" id="RVW71216.1"/>
    </source>
</evidence>
<reference evidence="10 11" key="1">
    <citation type="journal article" date="2018" name="PLoS Genet.">
        <title>Population sequencing reveals clonal diversity and ancestral inbreeding in the grapevine cultivar Chardonnay.</title>
        <authorList>
            <person name="Roach M.J."/>
            <person name="Johnson D.L."/>
            <person name="Bohlmann J."/>
            <person name="van Vuuren H.J."/>
            <person name="Jones S.J."/>
            <person name="Pretorius I.S."/>
            <person name="Schmidt S.A."/>
            <person name="Borneman A.R."/>
        </authorList>
    </citation>
    <scope>NUCLEOTIDE SEQUENCE [LARGE SCALE GENOMIC DNA]</scope>
    <source>
        <strain evidence="11">cv. Chardonnay</strain>
        <tissue evidence="10">Leaf</tissue>
    </source>
</reference>
<keyword evidence="4" id="KW-0238">DNA-binding</keyword>
<evidence type="ECO:0000256" key="3">
    <source>
        <dbReference type="ARBA" id="ARBA00023015"/>
    </source>
</evidence>
<evidence type="ECO:0000259" key="9">
    <source>
        <dbReference type="PROSITE" id="PS51294"/>
    </source>
</evidence>
<dbReference type="Gene3D" id="1.10.10.60">
    <property type="entry name" value="Homeodomain-like"/>
    <property type="match status" value="1"/>
</dbReference>
<evidence type="ECO:0000256" key="2">
    <source>
        <dbReference type="ARBA" id="ARBA00022737"/>
    </source>
</evidence>
<dbReference type="EMBL" id="QGNW01000443">
    <property type="protein sequence ID" value="RVW71216.1"/>
    <property type="molecule type" value="Genomic_DNA"/>
</dbReference>
<dbReference type="SMART" id="SM00717">
    <property type="entry name" value="SANT"/>
    <property type="match status" value="1"/>
</dbReference>
<dbReference type="Proteomes" id="UP000288805">
    <property type="component" value="Unassembled WGS sequence"/>
</dbReference>
<feature type="compositionally biased region" description="Polar residues" evidence="7">
    <location>
        <begin position="255"/>
        <end position="269"/>
    </location>
</feature>
<keyword evidence="6" id="KW-0539">Nucleus</keyword>
<evidence type="ECO:0000259" key="8">
    <source>
        <dbReference type="PROSITE" id="PS50090"/>
    </source>
</evidence>
<comment type="caution">
    <text evidence="10">The sequence shown here is derived from an EMBL/GenBank/DDBJ whole genome shotgun (WGS) entry which is preliminary data.</text>
</comment>
<accession>A0A438GG78</accession>
<dbReference type="InterPro" id="IPR001005">
    <property type="entry name" value="SANT/Myb"/>
</dbReference>
<feature type="region of interest" description="Disordered" evidence="7">
    <location>
        <begin position="248"/>
        <end position="269"/>
    </location>
</feature>
<evidence type="ECO:0000256" key="6">
    <source>
        <dbReference type="ARBA" id="ARBA00023242"/>
    </source>
</evidence>
<feature type="domain" description="HTH myb-type" evidence="9">
    <location>
        <begin position="46"/>
        <end position="100"/>
    </location>
</feature>
<dbReference type="CDD" id="cd00167">
    <property type="entry name" value="SANT"/>
    <property type="match status" value="1"/>
</dbReference>
<dbReference type="Pfam" id="PF00249">
    <property type="entry name" value="Myb_DNA-binding"/>
    <property type="match status" value="1"/>
</dbReference>
<feature type="domain" description="Myb-like" evidence="8">
    <location>
        <begin position="46"/>
        <end position="96"/>
    </location>
</feature>
<evidence type="ECO:0000313" key="11">
    <source>
        <dbReference type="Proteomes" id="UP000288805"/>
    </source>
</evidence>
<feature type="region of interest" description="Disordered" evidence="7">
    <location>
        <begin position="1"/>
        <end position="35"/>
    </location>
</feature>
<dbReference type="PANTHER" id="PTHR47995:SF18">
    <property type="entry name" value="TRANSCRIPTION FACTOR MYB65"/>
    <property type="match status" value="1"/>
</dbReference>
<dbReference type="PROSITE" id="PS51294">
    <property type="entry name" value="HTH_MYB"/>
    <property type="match status" value="1"/>
</dbReference>
<dbReference type="PANTHER" id="PTHR47995">
    <property type="entry name" value="TRANSCRIPTION FACTOR MYB33-RELATED"/>
    <property type="match status" value="1"/>
</dbReference>
<keyword evidence="3" id="KW-0805">Transcription regulation</keyword>
<dbReference type="GO" id="GO:0005634">
    <property type="term" value="C:nucleus"/>
    <property type="evidence" value="ECO:0007669"/>
    <property type="project" value="UniProtKB-SubCell"/>
</dbReference>
<organism evidence="10 11">
    <name type="scientific">Vitis vinifera</name>
    <name type="common">Grape</name>
    <dbReference type="NCBI Taxonomy" id="29760"/>
    <lineage>
        <taxon>Eukaryota</taxon>
        <taxon>Viridiplantae</taxon>
        <taxon>Streptophyta</taxon>
        <taxon>Embryophyta</taxon>
        <taxon>Tracheophyta</taxon>
        <taxon>Spermatophyta</taxon>
        <taxon>Magnoliopsida</taxon>
        <taxon>eudicotyledons</taxon>
        <taxon>Gunneridae</taxon>
        <taxon>Pentapetalae</taxon>
        <taxon>rosids</taxon>
        <taxon>Vitales</taxon>
        <taxon>Vitaceae</taxon>
        <taxon>Viteae</taxon>
        <taxon>Vitis</taxon>
    </lineage>
</organism>
<protein>
    <submittedName>
        <fullName evidence="10">Transcription factor MYB44</fullName>
    </submittedName>
</protein>
<evidence type="ECO:0000256" key="1">
    <source>
        <dbReference type="ARBA" id="ARBA00004123"/>
    </source>
</evidence>
<sequence>MCPLISSRETDDGKSTEAERPGESSMVTGPGRSPKSCRLRWNRKLKFGINQKPFSEEEEATIIKLQKQHGNKWATIAKHMPGRTDTGIKNFWNNRLKLSKKETPSLVNLTPLHQPLETADLLTCAVNDLRDEVLKLHSDASFTWYPRHGHAFHPTDEELILTSLPPLPPQTPSFHYQQAMEDQQVCPRNPDGIGFGPASIPNASSIPAPVSASLEPSKAYQVVEIVEATPADQDSDCFLEELLRDQEPSDRFMDFTSSPDADGSQNIIN</sequence>
<dbReference type="GO" id="GO:0003677">
    <property type="term" value="F:DNA binding"/>
    <property type="evidence" value="ECO:0007669"/>
    <property type="project" value="UniProtKB-KW"/>
</dbReference>
<proteinExistence type="predicted"/>
<keyword evidence="2" id="KW-0677">Repeat</keyword>
<evidence type="ECO:0000256" key="5">
    <source>
        <dbReference type="ARBA" id="ARBA00023163"/>
    </source>
</evidence>
<feature type="compositionally biased region" description="Basic and acidic residues" evidence="7">
    <location>
        <begin position="8"/>
        <end position="22"/>
    </location>
</feature>
<keyword evidence="5" id="KW-0804">Transcription</keyword>
<evidence type="ECO:0000256" key="4">
    <source>
        <dbReference type="ARBA" id="ARBA00023125"/>
    </source>
</evidence>
<dbReference type="InterPro" id="IPR017930">
    <property type="entry name" value="Myb_dom"/>
</dbReference>
<gene>
    <name evidence="10" type="primary">MYB44_2</name>
    <name evidence="10" type="ORF">CK203_058796</name>
</gene>
<evidence type="ECO:0000256" key="7">
    <source>
        <dbReference type="SAM" id="MobiDB-lite"/>
    </source>
</evidence>
<dbReference type="InterPro" id="IPR009057">
    <property type="entry name" value="Homeodomain-like_sf"/>
</dbReference>
<dbReference type="SUPFAM" id="SSF46689">
    <property type="entry name" value="Homeodomain-like"/>
    <property type="match status" value="1"/>
</dbReference>
<comment type="subcellular location">
    <subcellularLocation>
        <location evidence="1">Nucleus</location>
    </subcellularLocation>
</comment>
<dbReference type="AlphaFoldDB" id="A0A438GG78"/>
<dbReference type="PROSITE" id="PS50090">
    <property type="entry name" value="MYB_LIKE"/>
    <property type="match status" value="1"/>
</dbReference>
<name>A0A438GG78_VITVI</name>